<dbReference type="SMART" id="SM00671">
    <property type="entry name" value="SEL1"/>
    <property type="match status" value="6"/>
</dbReference>
<name>A0A559M846_9HELO</name>
<dbReference type="SUPFAM" id="SSF81901">
    <property type="entry name" value="HCP-like"/>
    <property type="match status" value="2"/>
</dbReference>
<dbReference type="AlphaFoldDB" id="A0A559M846"/>
<organism evidence="3 4">
    <name type="scientific">Lachnellula willkommii</name>
    <dbReference type="NCBI Taxonomy" id="215461"/>
    <lineage>
        <taxon>Eukaryota</taxon>
        <taxon>Fungi</taxon>
        <taxon>Dikarya</taxon>
        <taxon>Ascomycota</taxon>
        <taxon>Pezizomycotina</taxon>
        <taxon>Leotiomycetes</taxon>
        <taxon>Helotiales</taxon>
        <taxon>Lachnaceae</taxon>
        <taxon>Lachnellula</taxon>
    </lineage>
</organism>
<feature type="region of interest" description="Disordered" evidence="2">
    <location>
        <begin position="1"/>
        <end position="36"/>
    </location>
</feature>
<protein>
    <submittedName>
        <fullName evidence="3">Chitin synthase regulatory factor</fullName>
    </submittedName>
</protein>
<evidence type="ECO:0000256" key="2">
    <source>
        <dbReference type="SAM" id="MobiDB-lite"/>
    </source>
</evidence>
<feature type="region of interest" description="Disordered" evidence="2">
    <location>
        <begin position="176"/>
        <end position="215"/>
    </location>
</feature>
<evidence type="ECO:0000256" key="1">
    <source>
        <dbReference type="ARBA" id="ARBA00022737"/>
    </source>
</evidence>
<dbReference type="PANTHER" id="PTHR46430">
    <property type="entry name" value="PROTEIN SKT5-RELATED"/>
    <property type="match status" value="1"/>
</dbReference>
<dbReference type="EMBL" id="QGML01001411">
    <property type="protein sequence ID" value="TVY89100.1"/>
    <property type="molecule type" value="Genomic_DNA"/>
</dbReference>
<proteinExistence type="predicted"/>
<feature type="compositionally biased region" description="Low complexity" evidence="2">
    <location>
        <begin position="129"/>
        <end position="138"/>
    </location>
</feature>
<feature type="compositionally biased region" description="Pro residues" evidence="2">
    <location>
        <begin position="197"/>
        <end position="208"/>
    </location>
</feature>
<sequence length="942" mass="103225">MSYYNNPGQPDHRNWQQTNGQAGRVAIAGGRREGPRHQYRIQTPSYEHPTPQSTPIQDCQYEMSGKGYNNRPPTLGATFMPGGADDYYAPDIVSPAPQRVMNDVESNMQEGLAHLELESRNPPAHRMGSMSSASSVQSPTYDQFRPRDQYQDYGAQQQHPGGPSFTASYEHTNASAYQNINGPGGYQRPNAESPKFSPFPKPNNPGPNVPLSDDDKEEVLERARPIVLKTTDPEMQLAWAQDALAWVETAKTYSIKLEMEGQTPRSITPKIEHSLRKDATNIVTFLAEQHHPKAEFMKGMWLEFGKFGYRVDKKEAFLGYRRAAEKGYARAEYRIGMQYENSNDSAKAVNHYKRGVAMGDSASNYRLGMMTVLGQHHMPQNYQAGVDLIRYAADTADENAPQGAYVYGMLLAGELPNINIPERFLPRDLNDAKLFIEKAAYLGFAKAQLKMAQAYELCQLGCEFEPTLSLHYNALAARQGEAEADMAISKWFLCGFEDVFEKNEELAFTYAKRAAATGMATAEFALGYFYEIGIYVPKDLHESESWYAKASQHGNQDALGRIDSIKKNNTLSRNDHEKVAINRIKSTRGSQRGGRPPGLAKRLDPMPSISDNVVDMPDPRHSYSGTGEILPLPNNRAPQRPISVAPYPEDDMMHPPRLANGPGQGQGLRPNPRVGPQADRPTSAFGIRHANTGLDPGQHGGRPQDPMRPSTSMGNMHVPGGRGGNSAGRERVVSAGWDPQAPSGYRQPSPGVPPKLPPIDAGGPVNFEQTSNRLQKAPPANMNRPPAQPQGYGQDPSRQSVPQQPYGYSRESMVLTDPGVQRRDNNASRPVRGSSMTPTPNPAPLMSPVMSPVHSERYESVPSPAQSRASQRPPQQPMSSQGHPSSRPSSAAPSTASSAPSTASGAPKKVGPATFEEMGIPAGKSDDGCVCFPCYVLLLKLC</sequence>
<feature type="region of interest" description="Disordered" evidence="2">
    <location>
        <begin position="583"/>
        <end position="610"/>
    </location>
</feature>
<feature type="compositionally biased region" description="Low complexity" evidence="2">
    <location>
        <begin position="862"/>
        <end position="907"/>
    </location>
</feature>
<reference evidence="3 4" key="1">
    <citation type="submission" date="2018-05" db="EMBL/GenBank/DDBJ databases">
        <title>Genome sequencing and assembly of the regulated plant pathogen Lachnellula willkommii and related sister species for the development of diagnostic species identification markers.</title>
        <authorList>
            <person name="Giroux E."/>
            <person name="Bilodeau G."/>
        </authorList>
    </citation>
    <scope>NUCLEOTIDE SEQUENCE [LARGE SCALE GENOMIC DNA]</scope>
    <source>
        <strain evidence="3 4">CBS 172.35</strain>
    </source>
</reference>
<keyword evidence="4" id="KW-1185">Reference proteome</keyword>
<dbReference type="InterPro" id="IPR051726">
    <property type="entry name" value="Chitin_Synth_Reg"/>
</dbReference>
<evidence type="ECO:0000313" key="3">
    <source>
        <dbReference type="EMBL" id="TVY89100.1"/>
    </source>
</evidence>
<dbReference type="InterPro" id="IPR011990">
    <property type="entry name" value="TPR-like_helical_dom_sf"/>
</dbReference>
<dbReference type="Proteomes" id="UP000315522">
    <property type="component" value="Unassembled WGS sequence"/>
</dbReference>
<feature type="region of interest" description="Disordered" evidence="2">
    <location>
        <begin position="121"/>
        <end position="145"/>
    </location>
</feature>
<comment type="caution">
    <text evidence="3">The sequence shown here is derived from an EMBL/GenBank/DDBJ whole genome shotgun (WGS) entry which is preliminary data.</text>
</comment>
<evidence type="ECO:0000313" key="4">
    <source>
        <dbReference type="Proteomes" id="UP000315522"/>
    </source>
</evidence>
<keyword evidence="1" id="KW-0677">Repeat</keyword>
<gene>
    <name evidence="3" type="primary">chr4</name>
    <name evidence="3" type="ORF">LAWI1_G004517</name>
</gene>
<dbReference type="Gene3D" id="1.25.40.10">
    <property type="entry name" value="Tetratricopeptide repeat domain"/>
    <property type="match status" value="2"/>
</dbReference>
<dbReference type="PANTHER" id="PTHR46430:SF2">
    <property type="entry name" value="CHITIN SYNTHASE REGULATORY FACTOR 4"/>
    <property type="match status" value="1"/>
</dbReference>
<dbReference type="InterPro" id="IPR006597">
    <property type="entry name" value="Sel1-like"/>
</dbReference>
<dbReference type="Pfam" id="PF08238">
    <property type="entry name" value="Sel1"/>
    <property type="match status" value="5"/>
</dbReference>
<accession>A0A559M846</accession>
<feature type="region of interest" description="Disordered" evidence="2">
    <location>
        <begin position="625"/>
        <end position="927"/>
    </location>
</feature>